<sequence>MIEVFHSFQEVCDPVQSNVNIFIACFTTSYARLKLYDALDILKERVFEILQPEDDQRTLTLHNPHKITRCAATKTIKTVSQDKKYKLVFDKRVIDHDTFQSFPYGYKCIFTPRI</sequence>
<evidence type="ECO:0000313" key="2">
    <source>
        <dbReference type="Proteomes" id="UP001159428"/>
    </source>
</evidence>
<protein>
    <submittedName>
        <fullName evidence="1">Uncharacterized protein</fullName>
    </submittedName>
</protein>
<comment type="caution">
    <text evidence="1">The sequence shown here is derived from an EMBL/GenBank/DDBJ whole genome shotgun (WGS) entry which is preliminary data.</text>
</comment>
<dbReference type="Proteomes" id="UP001159428">
    <property type="component" value="Unassembled WGS sequence"/>
</dbReference>
<gene>
    <name evidence="1" type="ORF">PMEA_00029332</name>
</gene>
<organism evidence="1 2">
    <name type="scientific">Pocillopora meandrina</name>
    <dbReference type="NCBI Taxonomy" id="46732"/>
    <lineage>
        <taxon>Eukaryota</taxon>
        <taxon>Metazoa</taxon>
        <taxon>Cnidaria</taxon>
        <taxon>Anthozoa</taxon>
        <taxon>Hexacorallia</taxon>
        <taxon>Scleractinia</taxon>
        <taxon>Astrocoeniina</taxon>
        <taxon>Pocilloporidae</taxon>
        <taxon>Pocillopora</taxon>
    </lineage>
</organism>
<keyword evidence="2" id="KW-1185">Reference proteome</keyword>
<dbReference type="EMBL" id="CALNXJ010000060">
    <property type="protein sequence ID" value="CAH3156126.1"/>
    <property type="molecule type" value="Genomic_DNA"/>
</dbReference>
<evidence type="ECO:0000313" key="1">
    <source>
        <dbReference type="EMBL" id="CAH3156126.1"/>
    </source>
</evidence>
<reference evidence="1 2" key="1">
    <citation type="submission" date="2022-05" db="EMBL/GenBank/DDBJ databases">
        <authorList>
            <consortium name="Genoscope - CEA"/>
            <person name="William W."/>
        </authorList>
    </citation>
    <scope>NUCLEOTIDE SEQUENCE [LARGE SCALE GENOMIC DNA]</scope>
</reference>
<dbReference type="AlphaFoldDB" id="A0AAU9XTG9"/>
<proteinExistence type="predicted"/>
<accession>A0AAU9XTG9</accession>
<name>A0AAU9XTG9_9CNID</name>